<dbReference type="RefSeq" id="WP_209704638.1">
    <property type="nucleotide sequence ID" value="NZ_JAFIDA010000001.1"/>
</dbReference>
<evidence type="ECO:0000313" key="5">
    <source>
        <dbReference type="EMBL" id="MBP1325624.1"/>
    </source>
</evidence>
<evidence type="ECO:0000313" key="6">
    <source>
        <dbReference type="Proteomes" id="UP000675163"/>
    </source>
</evidence>
<reference evidence="5" key="1">
    <citation type="submission" date="2021-02" db="EMBL/GenBank/DDBJ databases">
        <title>Sequencing the genomes of 1000 actinobacteria strains.</title>
        <authorList>
            <person name="Klenk H.-P."/>
        </authorList>
    </citation>
    <scope>NUCLEOTIDE SEQUENCE</scope>
    <source>
        <strain evidence="5">DSM 22850</strain>
    </source>
</reference>
<sequence length="346" mass="37706">MPNESRTVDEIDRQLVHALQIAPRISWAALGEIIGRSPAATAQRWQRLEAGGLAWLVAYESLGTHSVMAFASVTMDIDQRDQVIDALSAEGRVMAVSEGAIASRLHITVAADNLQTLIGDVLDHVAHIPGIVDVHARFVARLLAEGASWRLDALDPAQQRMALESADHGAPGVWKQPTGPTFDPDARELAHAFIRDPRSKVAWLADELGRHEATVRRQLSSLLQSGAVTVRCEMAYDVSGWPIERSWFLRVPDAGIAALTAVARDYRGLRLVALTIGDANIVITALSRTLEESVAFEAQLLGASAGVTVTESVLHLRTWKRMYRNMGLQGRSVWSSAQQQPAQPTL</sequence>
<comment type="caution">
    <text evidence="5">The sequence shown here is derived from an EMBL/GenBank/DDBJ whole genome shotgun (WGS) entry which is preliminary data.</text>
</comment>
<feature type="domain" description="HTH asnC-type" evidence="4">
    <location>
        <begin position="9"/>
        <end position="49"/>
    </location>
</feature>
<keyword evidence="6" id="KW-1185">Reference proteome</keyword>
<dbReference type="Proteomes" id="UP000675163">
    <property type="component" value="Unassembled WGS sequence"/>
</dbReference>
<keyword evidence="2 5" id="KW-0238">DNA-binding</keyword>
<dbReference type="SMART" id="SM00344">
    <property type="entry name" value="HTH_ASNC"/>
    <property type="match status" value="1"/>
</dbReference>
<dbReference type="GO" id="GO:0043200">
    <property type="term" value="P:response to amino acid"/>
    <property type="evidence" value="ECO:0007669"/>
    <property type="project" value="TreeGrafter"/>
</dbReference>
<dbReference type="GO" id="GO:0043565">
    <property type="term" value="F:sequence-specific DNA binding"/>
    <property type="evidence" value="ECO:0007669"/>
    <property type="project" value="InterPro"/>
</dbReference>
<dbReference type="InterPro" id="IPR036390">
    <property type="entry name" value="WH_DNA-bd_sf"/>
</dbReference>
<dbReference type="SUPFAM" id="SSF46785">
    <property type="entry name" value="Winged helix' DNA-binding domain"/>
    <property type="match status" value="1"/>
</dbReference>
<gene>
    <name evidence="5" type="ORF">JOF28_000856</name>
</gene>
<dbReference type="GO" id="GO:0005829">
    <property type="term" value="C:cytosol"/>
    <property type="evidence" value="ECO:0007669"/>
    <property type="project" value="TreeGrafter"/>
</dbReference>
<dbReference type="InterPro" id="IPR019888">
    <property type="entry name" value="Tscrpt_reg_AsnC-like"/>
</dbReference>
<keyword evidence="3" id="KW-0804">Transcription</keyword>
<dbReference type="InterPro" id="IPR000485">
    <property type="entry name" value="AsnC-type_HTH_dom"/>
</dbReference>
<evidence type="ECO:0000256" key="2">
    <source>
        <dbReference type="ARBA" id="ARBA00023125"/>
    </source>
</evidence>
<dbReference type="PANTHER" id="PTHR30154:SF34">
    <property type="entry name" value="TRANSCRIPTIONAL REGULATOR AZLB"/>
    <property type="match status" value="1"/>
</dbReference>
<evidence type="ECO:0000256" key="1">
    <source>
        <dbReference type="ARBA" id="ARBA00023015"/>
    </source>
</evidence>
<dbReference type="AlphaFoldDB" id="A0A940PQ92"/>
<dbReference type="Gene3D" id="1.10.10.10">
    <property type="entry name" value="Winged helix-like DNA-binding domain superfamily/Winged helix DNA-binding domain"/>
    <property type="match status" value="1"/>
</dbReference>
<dbReference type="PANTHER" id="PTHR30154">
    <property type="entry name" value="LEUCINE-RESPONSIVE REGULATORY PROTEIN"/>
    <property type="match status" value="1"/>
</dbReference>
<dbReference type="Pfam" id="PF13404">
    <property type="entry name" value="HTH_AsnC-type"/>
    <property type="match status" value="1"/>
</dbReference>
<accession>A0A940PQ92</accession>
<dbReference type="PRINTS" id="PR00033">
    <property type="entry name" value="HTHASNC"/>
</dbReference>
<evidence type="ECO:0000256" key="3">
    <source>
        <dbReference type="ARBA" id="ARBA00023163"/>
    </source>
</evidence>
<keyword evidence="1" id="KW-0805">Transcription regulation</keyword>
<dbReference type="EMBL" id="JAFIDA010000001">
    <property type="protein sequence ID" value="MBP1325624.1"/>
    <property type="molecule type" value="Genomic_DNA"/>
</dbReference>
<dbReference type="InterPro" id="IPR036388">
    <property type="entry name" value="WH-like_DNA-bd_sf"/>
</dbReference>
<proteinExistence type="predicted"/>
<organism evidence="5 6">
    <name type="scientific">Leucobacter exalbidus</name>
    <dbReference type="NCBI Taxonomy" id="662960"/>
    <lineage>
        <taxon>Bacteria</taxon>
        <taxon>Bacillati</taxon>
        <taxon>Actinomycetota</taxon>
        <taxon>Actinomycetes</taxon>
        <taxon>Micrococcales</taxon>
        <taxon>Microbacteriaceae</taxon>
        <taxon>Leucobacter</taxon>
    </lineage>
</organism>
<protein>
    <submittedName>
        <fullName evidence="5">DNA-binding Lrp family transcriptional regulator</fullName>
    </submittedName>
</protein>
<evidence type="ECO:0000259" key="4">
    <source>
        <dbReference type="Pfam" id="PF13404"/>
    </source>
</evidence>
<name>A0A940PQ92_9MICO</name>